<sequence length="471" mass="49949">MTIVGDALSSLTQGGGERWKWEENLHPASFRGVPFAVTGGESQFGRRQAVHEYPMRDRVWVEDLGRGTRRITLHGFIVQGSRIYSAGDVLTQRDSLVAACETKGTGTLVHPTLGELTVSIPDGGLKLREGVNQGRSFSFTLTCLEGGLKAFALTTGSPADSSSDQSWFSTVTTAAASVIAEVKGEILSVKHAATTIQNTLTFWSNFVASTAKEATTLASSLNSTLGNLRFGRDCNGFAGGSISGLTGKMATAAAPVDYPALVADKNTQIVRAGTEIAASVAALSAMRDISTVPDAVQSLMITLTKAVPSTKDQLALFEAMMSDSAFDGTYYNDTTSQQVYAALTAYLKIMSAAMFARVAVSVVLTGTLAAQDLFNRGIAALDTASLLASDHDHDDLWNNIEVLREIFTQNMLAQGLDATRVAWSFAFPLPALTMANRIWQDAGRADALVVSAGPVHPAFMPLTMEITDGTG</sequence>
<keyword evidence="3" id="KW-1185">Reference proteome</keyword>
<dbReference type="EMBL" id="JNGI01000032">
    <property type="protein sequence ID" value="KNC94164.1"/>
    <property type="molecule type" value="Genomic_DNA"/>
</dbReference>
<protein>
    <recommendedName>
        <fullName evidence="1">DNA circulation N-terminal domain-containing protein</fullName>
    </recommendedName>
</protein>
<dbReference type="PANTHER" id="PTHR37829">
    <property type="entry name" value="PHAGE-LIKE ELEMENT PBSX PROTEIN XKDT"/>
    <property type="match status" value="1"/>
</dbReference>
<evidence type="ECO:0000259" key="1">
    <source>
        <dbReference type="Pfam" id="PF07157"/>
    </source>
</evidence>
<name>A0A0L0GZJ5_9ENTR</name>
<dbReference type="OrthoDB" id="378644at2"/>
<gene>
    <name evidence="2" type="ORF">GM31_15990</name>
</gene>
<dbReference type="AlphaFoldDB" id="A0A0L0GZJ5"/>
<dbReference type="Pfam" id="PF07157">
    <property type="entry name" value="DNA_circ_N"/>
    <property type="match status" value="1"/>
</dbReference>
<evidence type="ECO:0000313" key="3">
    <source>
        <dbReference type="Proteomes" id="UP000037393"/>
    </source>
</evidence>
<dbReference type="RefSeq" id="WP_049856607.1">
    <property type="nucleotide sequence ID" value="NZ_JNGI01000032.1"/>
</dbReference>
<feature type="domain" description="DNA circulation N-terminal" evidence="1">
    <location>
        <begin position="25"/>
        <end position="118"/>
    </location>
</feature>
<dbReference type="InterPro" id="IPR052399">
    <property type="entry name" value="Phage_Baseplate_Assmbl_Protein"/>
</dbReference>
<reference evidence="2 3" key="1">
    <citation type="journal article" date="2015" name="Appl. Environ. Microbiol.">
        <title>The Enterobacterium Trabulsiella odontotermitis Presents Novel Adaptations Related to Its Association with Fungus-Growing Termites.</title>
        <authorList>
            <person name="Sapountzis P."/>
            <person name="Gruntjes T."/>
            <person name="Otani S."/>
            <person name="Estevez J."/>
            <person name="da Costa R.R."/>
            <person name="Plunkett G.3rd."/>
            <person name="Perna N.T."/>
            <person name="Poulsen M."/>
        </authorList>
    </citation>
    <scope>NUCLEOTIDE SEQUENCE [LARGE SCALE GENOMIC DNA]</scope>
    <source>
        <strain evidence="2 3">12</strain>
    </source>
</reference>
<comment type="caution">
    <text evidence="2">The sequence shown here is derived from an EMBL/GenBank/DDBJ whole genome shotgun (WGS) entry which is preliminary data.</text>
</comment>
<evidence type="ECO:0000313" key="2">
    <source>
        <dbReference type="EMBL" id="KNC94164.1"/>
    </source>
</evidence>
<dbReference type="Proteomes" id="UP000037393">
    <property type="component" value="Unassembled WGS sequence"/>
</dbReference>
<dbReference type="PANTHER" id="PTHR37829:SF3">
    <property type="entry name" value="PROTEIN JAYE-RELATED"/>
    <property type="match status" value="1"/>
</dbReference>
<organism evidence="2 3">
    <name type="scientific">Trabulsiella odontotermitis</name>
    <dbReference type="NCBI Taxonomy" id="379893"/>
    <lineage>
        <taxon>Bacteria</taxon>
        <taxon>Pseudomonadati</taxon>
        <taxon>Pseudomonadota</taxon>
        <taxon>Gammaproteobacteria</taxon>
        <taxon>Enterobacterales</taxon>
        <taxon>Enterobacteriaceae</taxon>
        <taxon>Trabulsiella</taxon>
    </lineage>
</organism>
<proteinExistence type="predicted"/>
<accession>A0A0L0GZJ5</accession>
<dbReference type="PATRIC" id="fig|379893.4.peg.3251"/>
<dbReference type="InterPro" id="IPR009826">
    <property type="entry name" value="DNA_circ_N"/>
</dbReference>